<protein>
    <recommendedName>
        <fullName evidence="2">endo-polygalacturonase</fullName>
        <ecNumber evidence="2">3.2.1.15</ecNumber>
    </recommendedName>
</protein>
<dbReference type="SUPFAM" id="SSF51126">
    <property type="entry name" value="Pectin lyase-like"/>
    <property type="match status" value="1"/>
</dbReference>
<dbReference type="SMART" id="SM00710">
    <property type="entry name" value="PbH1"/>
    <property type="match status" value="5"/>
</dbReference>
<dbReference type="Pfam" id="PF00295">
    <property type="entry name" value="Glyco_hydro_28"/>
    <property type="match status" value="1"/>
</dbReference>
<keyword evidence="4" id="KW-0677">Repeat</keyword>
<evidence type="ECO:0000256" key="5">
    <source>
        <dbReference type="ARBA" id="ARBA00022801"/>
    </source>
</evidence>
<keyword evidence="8" id="KW-0961">Cell wall biogenesis/degradation</keyword>
<dbReference type="GO" id="GO:0005576">
    <property type="term" value="C:extracellular region"/>
    <property type="evidence" value="ECO:0007669"/>
    <property type="project" value="TreeGrafter"/>
</dbReference>
<evidence type="ECO:0000256" key="6">
    <source>
        <dbReference type="ARBA" id="ARBA00023157"/>
    </source>
</evidence>
<evidence type="ECO:0000256" key="11">
    <source>
        <dbReference type="SAM" id="SignalP"/>
    </source>
</evidence>
<dbReference type="InterPro" id="IPR050434">
    <property type="entry name" value="Glycosyl_hydrlase_28"/>
</dbReference>
<feature type="signal peptide" evidence="11">
    <location>
        <begin position="1"/>
        <end position="19"/>
    </location>
</feature>
<dbReference type="InterPro" id="IPR011050">
    <property type="entry name" value="Pectin_lyase_fold/virulence"/>
</dbReference>
<evidence type="ECO:0000256" key="9">
    <source>
        <dbReference type="ARBA" id="ARBA00034074"/>
    </source>
</evidence>
<dbReference type="GO" id="GO:0045490">
    <property type="term" value="P:pectin catabolic process"/>
    <property type="evidence" value="ECO:0007669"/>
    <property type="project" value="TreeGrafter"/>
</dbReference>
<evidence type="ECO:0000256" key="7">
    <source>
        <dbReference type="ARBA" id="ARBA00023295"/>
    </source>
</evidence>
<reference evidence="12" key="1">
    <citation type="submission" date="2013-02" db="EMBL/GenBank/DDBJ databases">
        <title>Carbohydrate processing genes of Lygus lineolaris.</title>
        <authorList>
            <person name="Perera O.P."/>
        </authorList>
    </citation>
    <scope>NUCLEOTIDE SEQUENCE</scope>
</reference>
<evidence type="ECO:0000313" key="12">
    <source>
        <dbReference type="EMBL" id="AHG54220.1"/>
    </source>
</evidence>
<dbReference type="GO" id="GO:0004650">
    <property type="term" value="F:polygalacturonase activity"/>
    <property type="evidence" value="ECO:0007669"/>
    <property type="project" value="UniProtKB-EC"/>
</dbReference>
<accession>A0A126CN22</accession>
<keyword evidence="3 11" id="KW-0732">Signal</keyword>
<dbReference type="GO" id="GO:0071555">
    <property type="term" value="P:cell wall organization"/>
    <property type="evidence" value="ECO:0007669"/>
    <property type="project" value="UniProtKB-KW"/>
</dbReference>
<keyword evidence="7 10" id="KW-0326">Glycosidase</keyword>
<dbReference type="EC" id="3.2.1.15" evidence="2"/>
<sequence length="360" mass="39233">MKFVISVLVGFLVVTISSAVYVDRFDQIEAAKKSNDKVIVIRNLQVPAGVLLDLQNLKPGTTLQFEGRVTFGYKEWKGPMVRISGKNIIVEGKPGHLIDGEGARWWDGLGGAGGKTKPTFIELKLDDSIVRNLHVKNTPVQMFTSSFCNNLLITNVNLDNEDGKSKGRNTDGFAVGLSKNVTVQNSRVYNQDDCFCCGAGSDIKFINNVCIGGNGISIGSMGNNRVVERVEARHCQVIDSFNGIRIKTRKNDKALVKDVTFDDITLKDIQQRGVIVHGNYPSWRPTDDPTDGCPIKNLVINNVRGTVKAGGANTWIWLANGVASGWKVSNVNVSGGKLKLPCKGLPAGIDKNFQERCGQI</sequence>
<dbReference type="EMBL" id="KC702748">
    <property type="protein sequence ID" value="AHG54220.1"/>
    <property type="molecule type" value="mRNA"/>
</dbReference>
<dbReference type="PANTHER" id="PTHR31884">
    <property type="entry name" value="POLYGALACTURONASE"/>
    <property type="match status" value="1"/>
</dbReference>
<evidence type="ECO:0000256" key="3">
    <source>
        <dbReference type="ARBA" id="ARBA00022729"/>
    </source>
</evidence>
<dbReference type="AlphaFoldDB" id="A0A126CN22"/>
<organism evidence="12">
    <name type="scientific">Lygus lineolaris</name>
    <name type="common">Tarnished plant bug</name>
    <dbReference type="NCBI Taxonomy" id="50650"/>
    <lineage>
        <taxon>Eukaryota</taxon>
        <taxon>Metazoa</taxon>
        <taxon>Ecdysozoa</taxon>
        <taxon>Arthropoda</taxon>
        <taxon>Hexapoda</taxon>
        <taxon>Insecta</taxon>
        <taxon>Pterygota</taxon>
        <taxon>Neoptera</taxon>
        <taxon>Paraneoptera</taxon>
        <taxon>Hemiptera</taxon>
        <taxon>Heteroptera</taxon>
        <taxon>Panheteroptera</taxon>
        <taxon>Cimicomorpha</taxon>
        <taxon>Miridae</taxon>
        <taxon>Mirini</taxon>
        <taxon>Lygus</taxon>
    </lineage>
</organism>
<evidence type="ECO:0000256" key="2">
    <source>
        <dbReference type="ARBA" id="ARBA00012736"/>
    </source>
</evidence>
<proteinExistence type="evidence at transcript level"/>
<evidence type="ECO:0000256" key="1">
    <source>
        <dbReference type="ARBA" id="ARBA00008834"/>
    </source>
</evidence>
<feature type="chain" id="PRO_5007269716" description="endo-polygalacturonase" evidence="11">
    <location>
        <begin position="20"/>
        <end position="360"/>
    </location>
</feature>
<evidence type="ECO:0000256" key="10">
    <source>
        <dbReference type="RuleBase" id="RU361169"/>
    </source>
</evidence>
<dbReference type="InterPro" id="IPR000743">
    <property type="entry name" value="Glyco_hydro_28"/>
</dbReference>
<evidence type="ECO:0000256" key="8">
    <source>
        <dbReference type="ARBA" id="ARBA00023316"/>
    </source>
</evidence>
<dbReference type="InterPro" id="IPR012334">
    <property type="entry name" value="Pectin_lyas_fold"/>
</dbReference>
<dbReference type="Gene3D" id="2.160.20.10">
    <property type="entry name" value="Single-stranded right-handed beta-helix, Pectin lyase-like"/>
    <property type="match status" value="1"/>
</dbReference>
<dbReference type="PANTHER" id="PTHR31884:SF1">
    <property type="entry name" value="POLYGALACTURONASE"/>
    <property type="match status" value="1"/>
</dbReference>
<name>A0A126CN22_LYGLI</name>
<comment type="similarity">
    <text evidence="1 10">Belongs to the glycosyl hydrolase 28 family.</text>
</comment>
<evidence type="ECO:0000256" key="4">
    <source>
        <dbReference type="ARBA" id="ARBA00022737"/>
    </source>
</evidence>
<comment type="catalytic activity">
    <reaction evidence="9">
        <text>(1,4-alpha-D-galacturonosyl)n+m + H2O = (1,4-alpha-D-galacturonosyl)n + (1,4-alpha-D-galacturonosyl)m.</text>
        <dbReference type="EC" id="3.2.1.15"/>
    </reaction>
</comment>
<keyword evidence="5 10" id="KW-0378">Hydrolase</keyword>
<dbReference type="InterPro" id="IPR006626">
    <property type="entry name" value="PbH1"/>
</dbReference>
<keyword evidence="6" id="KW-1015">Disulfide bond</keyword>